<evidence type="ECO:0000313" key="2">
    <source>
        <dbReference type="EMBL" id="POM61104.1"/>
    </source>
</evidence>
<sequence>MTPVIRDSLVLDARLGIKPSRSMARILETNPDSAVTIEDIHNIRRAAKPTYFDEQKSWIENLISILSDEDHFFAAKVDPDSRISHLFFALKAAVEIFKENPDVILLDCTYKTNVFDMPLLNLVGVTGMNTTIHLAQAFLRNETKDDYVWALKELKRVIESERISFPQVIISDCDCALMNALEVVFPSIPVILCIWHIVMDVRKHAKNSFSDILRKHEIDPESQNEKH</sequence>
<name>A0A2P4X6B1_9STRA</name>
<proteinExistence type="predicted"/>
<protein>
    <submittedName>
        <fullName evidence="2">Transposase-like protein</fullName>
    </submittedName>
</protein>
<comment type="caution">
    <text evidence="2">The sequence shown here is derived from an EMBL/GenBank/DDBJ whole genome shotgun (WGS) entry which is preliminary data.</text>
</comment>
<dbReference type="Pfam" id="PF10551">
    <property type="entry name" value="MULE"/>
    <property type="match status" value="1"/>
</dbReference>
<accession>A0A2P4X6B1</accession>
<dbReference type="AlphaFoldDB" id="A0A2P4X6B1"/>
<dbReference type="EMBL" id="NCKW01016315">
    <property type="protein sequence ID" value="POM61104.1"/>
    <property type="molecule type" value="Genomic_DNA"/>
</dbReference>
<dbReference type="InterPro" id="IPR018289">
    <property type="entry name" value="MULE_transposase_dom"/>
</dbReference>
<feature type="domain" description="MULE transposase" evidence="1">
    <location>
        <begin position="103"/>
        <end position="199"/>
    </location>
</feature>
<dbReference type="PANTHER" id="PTHR47718">
    <property type="entry name" value="OS01G0519700 PROTEIN"/>
    <property type="match status" value="1"/>
</dbReference>
<dbReference type="Proteomes" id="UP000237271">
    <property type="component" value="Unassembled WGS sequence"/>
</dbReference>
<reference evidence="2 3" key="1">
    <citation type="journal article" date="2017" name="Genome Biol. Evol.">
        <title>Phytophthora megakarya and P. palmivora, closely related causal agents of cacao black pod rot, underwent increases in genome sizes and gene numbers by different mechanisms.</title>
        <authorList>
            <person name="Ali S.S."/>
            <person name="Shao J."/>
            <person name="Lary D.J."/>
            <person name="Kronmiller B."/>
            <person name="Shen D."/>
            <person name="Strem M.D."/>
            <person name="Amoako-Attah I."/>
            <person name="Akrofi A.Y."/>
            <person name="Begoude B.A."/>
            <person name="Ten Hoopen G.M."/>
            <person name="Coulibaly K."/>
            <person name="Kebe B.I."/>
            <person name="Melnick R.L."/>
            <person name="Guiltinan M.J."/>
            <person name="Tyler B.M."/>
            <person name="Meinhardt L.W."/>
            <person name="Bailey B.A."/>
        </authorList>
    </citation>
    <scope>NUCLEOTIDE SEQUENCE [LARGE SCALE GENOMIC DNA]</scope>
    <source>
        <strain evidence="3">sbr112.9</strain>
    </source>
</reference>
<gene>
    <name evidence="2" type="ORF">PHPALM_29933</name>
</gene>
<evidence type="ECO:0000259" key="1">
    <source>
        <dbReference type="Pfam" id="PF10551"/>
    </source>
</evidence>
<dbReference type="PANTHER" id="PTHR47718:SF3">
    <property type="entry name" value="PROTEIN FAR1-RELATED SEQUENCE 5-LIKE"/>
    <property type="match status" value="1"/>
</dbReference>
<dbReference type="OrthoDB" id="129622at2759"/>
<keyword evidence="3" id="KW-1185">Reference proteome</keyword>
<organism evidence="2 3">
    <name type="scientific">Phytophthora palmivora</name>
    <dbReference type="NCBI Taxonomy" id="4796"/>
    <lineage>
        <taxon>Eukaryota</taxon>
        <taxon>Sar</taxon>
        <taxon>Stramenopiles</taxon>
        <taxon>Oomycota</taxon>
        <taxon>Peronosporomycetes</taxon>
        <taxon>Peronosporales</taxon>
        <taxon>Peronosporaceae</taxon>
        <taxon>Phytophthora</taxon>
    </lineage>
</organism>
<evidence type="ECO:0000313" key="3">
    <source>
        <dbReference type="Proteomes" id="UP000237271"/>
    </source>
</evidence>